<dbReference type="AlphaFoldDB" id="A0A7N2ML02"/>
<evidence type="ECO:0000313" key="2">
    <source>
        <dbReference type="Proteomes" id="UP000594261"/>
    </source>
</evidence>
<dbReference type="EMBL" id="LRBV02000009">
    <property type="status" value="NOT_ANNOTATED_CDS"/>
    <property type="molecule type" value="Genomic_DNA"/>
</dbReference>
<protein>
    <submittedName>
        <fullName evidence="1">Uncharacterized protein</fullName>
    </submittedName>
</protein>
<accession>A0A7N2ML02</accession>
<reference evidence="1" key="2">
    <citation type="submission" date="2021-01" db="UniProtKB">
        <authorList>
            <consortium name="EnsemblPlants"/>
        </authorList>
    </citation>
    <scope>IDENTIFICATION</scope>
</reference>
<dbReference type="InParanoid" id="A0A7N2ML02"/>
<sequence length="200" mass="23308">MDVLVGMLGCRQSSLPLRYLGLPLGAKFKELSIWNPILEKMERRLAGWKRLYLSKGGKVTSAYGVSLWRHIRSGWMSFSKLLLYEVEDGTRVKFWKHVWCGDRTLQEAFPELYCISRTKDSSVAEVMCWSGGRIHWDAKFRRPPQDWEQESFDLFMDMVYSSTVQGLGPDRVCWKPARSRGFEVRGFYLSFYPPTLLSFP</sequence>
<dbReference type="PANTHER" id="PTHR36617:SF15">
    <property type="entry name" value="REVERSE TRANSCRIPTASE ZINC-BINDING DOMAIN-CONTAINING PROTEIN"/>
    <property type="match status" value="1"/>
</dbReference>
<keyword evidence="2" id="KW-1185">Reference proteome</keyword>
<dbReference type="PANTHER" id="PTHR36617">
    <property type="entry name" value="PROTEIN, PUTATIVE-RELATED"/>
    <property type="match status" value="1"/>
</dbReference>
<name>A0A7N2ML02_QUELO</name>
<proteinExistence type="predicted"/>
<dbReference type="Gramene" id="QL09p039576:mrna">
    <property type="protein sequence ID" value="QL09p039576:mrna"/>
    <property type="gene ID" value="QL09p039576"/>
</dbReference>
<reference evidence="1 2" key="1">
    <citation type="journal article" date="2016" name="G3 (Bethesda)">
        <title>First Draft Assembly and Annotation of the Genome of a California Endemic Oak Quercus lobata Nee (Fagaceae).</title>
        <authorList>
            <person name="Sork V.L."/>
            <person name="Fitz-Gibbon S.T."/>
            <person name="Puiu D."/>
            <person name="Crepeau M."/>
            <person name="Gugger P.F."/>
            <person name="Sherman R."/>
            <person name="Stevens K."/>
            <person name="Langley C.H."/>
            <person name="Pellegrini M."/>
            <person name="Salzberg S.L."/>
        </authorList>
    </citation>
    <scope>NUCLEOTIDE SEQUENCE [LARGE SCALE GENOMIC DNA]</scope>
    <source>
        <strain evidence="1 2">cv. SW786</strain>
    </source>
</reference>
<evidence type="ECO:0000313" key="1">
    <source>
        <dbReference type="EnsemblPlants" id="QL09p039576:mrna"/>
    </source>
</evidence>
<dbReference type="EnsemblPlants" id="QL09p039576:mrna">
    <property type="protein sequence ID" value="QL09p039576:mrna"/>
    <property type="gene ID" value="QL09p039576"/>
</dbReference>
<dbReference type="Proteomes" id="UP000594261">
    <property type="component" value="Chromosome 9"/>
</dbReference>
<organism evidence="1 2">
    <name type="scientific">Quercus lobata</name>
    <name type="common">Valley oak</name>
    <dbReference type="NCBI Taxonomy" id="97700"/>
    <lineage>
        <taxon>Eukaryota</taxon>
        <taxon>Viridiplantae</taxon>
        <taxon>Streptophyta</taxon>
        <taxon>Embryophyta</taxon>
        <taxon>Tracheophyta</taxon>
        <taxon>Spermatophyta</taxon>
        <taxon>Magnoliopsida</taxon>
        <taxon>eudicotyledons</taxon>
        <taxon>Gunneridae</taxon>
        <taxon>Pentapetalae</taxon>
        <taxon>rosids</taxon>
        <taxon>fabids</taxon>
        <taxon>Fagales</taxon>
        <taxon>Fagaceae</taxon>
        <taxon>Quercus</taxon>
    </lineage>
</organism>
<dbReference type="OMA" id="DIRIWAP"/>